<dbReference type="PANTHER" id="PTHR12552:SF1">
    <property type="entry name" value="RHO GTPASE-ACTIVATING PROTEIN GRAF"/>
    <property type="match status" value="1"/>
</dbReference>
<dbReference type="GO" id="GO:0005096">
    <property type="term" value="F:GTPase activator activity"/>
    <property type="evidence" value="ECO:0007669"/>
    <property type="project" value="InterPro"/>
</dbReference>
<dbReference type="Pfam" id="PF14604">
    <property type="entry name" value="SH3_9"/>
    <property type="match status" value="1"/>
</dbReference>
<dbReference type="GO" id="GO:0007165">
    <property type="term" value="P:signal transduction"/>
    <property type="evidence" value="ECO:0007669"/>
    <property type="project" value="InterPro"/>
</dbReference>
<protein>
    <submittedName>
        <fullName evidence="5">Rho GTPase-activating protein 10</fullName>
    </submittedName>
</protein>
<dbReference type="InterPro" id="IPR001452">
    <property type="entry name" value="SH3_domain"/>
</dbReference>
<keyword evidence="1 2" id="KW-0728">SH3 domain</keyword>
<name>A0A6G1SJ20_9ACAR</name>
<dbReference type="AlphaFoldDB" id="A0A6G1SJ20"/>
<dbReference type="Gene3D" id="1.10.555.10">
    <property type="entry name" value="Rho GTPase activation protein"/>
    <property type="match status" value="1"/>
</dbReference>
<dbReference type="InterPro" id="IPR036028">
    <property type="entry name" value="SH3-like_dom_sf"/>
</dbReference>
<dbReference type="PROSITE" id="PS50002">
    <property type="entry name" value="SH3"/>
    <property type="match status" value="1"/>
</dbReference>
<evidence type="ECO:0000259" key="4">
    <source>
        <dbReference type="PROSITE" id="PS50238"/>
    </source>
</evidence>
<dbReference type="SMART" id="SM00324">
    <property type="entry name" value="RhoGAP"/>
    <property type="match status" value="1"/>
</dbReference>
<dbReference type="SMART" id="SM00326">
    <property type="entry name" value="SH3"/>
    <property type="match status" value="1"/>
</dbReference>
<feature type="domain" description="SH3" evidence="3">
    <location>
        <begin position="319"/>
        <end position="379"/>
    </location>
</feature>
<sequence>MKPTPPQTPQQQQECHLDELGYCFIKRCIEIIETRGLDDQGLYRVGGVNSRVARLLQMCLDRKNFDPETGRVTLPDFSDPVEWETKTITSALKNYLRNLSEPLMTYNLHPVVIEAAKIEDAETRKNRIRNLIQQLPITNFTLLKLLVQHLRNVASHSQKNLMTVSNLSICFAPTLMRGPDESSLSIMEIRYSNVVANTLIEEYDSIFNEPRLNQSQNDSYQSLTLNQQQTPATQPMRYAEVTNHANNNHNDHFGLGLPSVPYYHQSHIQPDLSQQQVPTMSSLPFYPINTNMNSFQYYPVNTNVNSLQYYSLNSNKLPYRSSKVVTLYACVADTESELSFGPNEIITDVRNSAEVGWLIGTLERNGKRGLLPENYVMFI</sequence>
<dbReference type="SUPFAM" id="SSF48350">
    <property type="entry name" value="GTPase activation domain, GAP"/>
    <property type="match status" value="1"/>
</dbReference>
<evidence type="ECO:0000256" key="1">
    <source>
        <dbReference type="ARBA" id="ARBA00022443"/>
    </source>
</evidence>
<reference evidence="5" key="1">
    <citation type="submission" date="2018-10" db="EMBL/GenBank/DDBJ databases">
        <title>Transcriptome assembly of Aceria tosichella (Wheat curl mite) Type 2.</title>
        <authorList>
            <person name="Scully E.D."/>
            <person name="Geib S.M."/>
            <person name="Palmer N.A."/>
            <person name="Gupta A.K."/>
            <person name="Sarath G."/>
            <person name="Tatineni S."/>
        </authorList>
    </citation>
    <scope>NUCLEOTIDE SEQUENCE</scope>
    <source>
        <strain evidence="5">LincolnNE</strain>
    </source>
</reference>
<evidence type="ECO:0000259" key="3">
    <source>
        <dbReference type="PROSITE" id="PS50002"/>
    </source>
</evidence>
<dbReference type="PROSITE" id="PS50238">
    <property type="entry name" value="RHOGAP"/>
    <property type="match status" value="1"/>
</dbReference>
<dbReference type="Gene3D" id="2.30.30.40">
    <property type="entry name" value="SH3 Domains"/>
    <property type="match status" value="1"/>
</dbReference>
<organism evidence="5">
    <name type="scientific">Aceria tosichella</name>
    <name type="common">wheat curl mite</name>
    <dbReference type="NCBI Taxonomy" id="561515"/>
    <lineage>
        <taxon>Eukaryota</taxon>
        <taxon>Metazoa</taxon>
        <taxon>Ecdysozoa</taxon>
        <taxon>Arthropoda</taxon>
        <taxon>Chelicerata</taxon>
        <taxon>Arachnida</taxon>
        <taxon>Acari</taxon>
        <taxon>Acariformes</taxon>
        <taxon>Trombidiformes</taxon>
        <taxon>Prostigmata</taxon>
        <taxon>Eupodina</taxon>
        <taxon>Eriophyoidea</taxon>
        <taxon>Eriophyidae</taxon>
        <taxon>Eriophyinae</taxon>
        <taxon>Aceriini</taxon>
        <taxon>Aceria</taxon>
    </lineage>
</organism>
<accession>A0A6G1SJ20</accession>
<evidence type="ECO:0000313" key="5">
    <source>
        <dbReference type="EMBL" id="MDE50167.1"/>
    </source>
</evidence>
<feature type="domain" description="Rho-GAP" evidence="4">
    <location>
        <begin position="15"/>
        <end position="207"/>
    </location>
</feature>
<dbReference type="PANTHER" id="PTHR12552">
    <property type="entry name" value="OLIGOPHRENIN 1"/>
    <property type="match status" value="1"/>
</dbReference>
<dbReference type="SUPFAM" id="SSF50044">
    <property type="entry name" value="SH3-domain"/>
    <property type="match status" value="1"/>
</dbReference>
<evidence type="ECO:0000256" key="2">
    <source>
        <dbReference type="PROSITE-ProRule" id="PRU00192"/>
    </source>
</evidence>
<dbReference type="EMBL" id="GGYP01005396">
    <property type="protein sequence ID" value="MDE50167.1"/>
    <property type="molecule type" value="Transcribed_RNA"/>
</dbReference>
<dbReference type="InterPro" id="IPR047234">
    <property type="entry name" value="GRAF_fam"/>
</dbReference>
<dbReference type="InterPro" id="IPR000198">
    <property type="entry name" value="RhoGAP_dom"/>
</dbReference>
<dbReference type="Pfam" id="PF00620">
    <property type="entry name" value="RhoGAP"/>
    <property type="match status" value="1"/>
</dbReference>
<dbReference type="InterPro" id="IPR008936">
    <property type="entry name" value="Rho_GTPase_activation_prot"/>
</dbReference>
<proteinExistence type="predicted"/>
<gene>
    <name evidence="5" type="primary">Arhgap10</name>
    <name evidence="5" type="ORF">g.16942</name>
</gene>